<sequence>MFHILNRKASHNKHGDLFNRNNTIPRDRHTSFGTVLPVNGTGGGGRKPDILTASPLKKKKYPYI</sequence>
<feature type="region of interest" description="Disordered" evidence="1">
    <location>
        <begin position="1"/>
        <end position="52"/>
    </location>
</feature>
<feature type="compositionally biased region" description="Basic residues" evidence="1">
    <location>
        <begin position="1"/>
        <end position="12"/>
    </location>
</feature>
<reference evidence="2 3" key="1">
    <citation type="journal article" date="2018" name="Int. J. Syst. Evol. Microbiol.">
        <title>Zhouia spongiae sp. nov., isolated from a marine sponge.</title>
        <authorList>
            <person name="Zhuang L."/>
            <person name="Lin B."/>
            <person name="Qin F."/>
            <person name="Luo L."/>
        </authorList>
    </citation>
    <scope>NUCLEOTIDE SEQUENCE [LARGE SCALE GENOMIC DNA]</scope>
    <source>
        <strain evidence="2 3">HN-Y44</strain>
    </source>
</reference>
<gene>
    <name evidence="2" type="ORF">MQE36_04500</name>
</gene>
<keyword evidence="3" id="KW-1185">Reference proteome</keyword>
<evidence type="ECO:0000313" key="3">
    <source>
        <dbReference type="Proteomes" id="UP000829476"/>
    </source>
</evidence>
<evidence type="ECO:0000313" key="2">
    <source>
        <dbReference type="EMBL" id="UNY99608.1"/>
    </source>
</evidence>
<proteinExistence type="predicted"/>
<accession>A0ABY3YPH6</accession>
<evidence type="ECO:0000256" key="1">
    <source>
        <dbReference type="SAM" id="MobiDB-lite"/>
    </source>
</evidence>
<organism evidence="2 3">
    <name type="scientific">Zhouia spongiae</name>
    <dbReference type="NCBI Taxonomy" id="2202721"/>
    <lineage>
        <taxon>Bacteria</taxon>
        <taxon>Pseudomonadati</taxon>
        <taxon>Bacteroidota</taxon>
        <taxon>Flavobacteriia</taxon>
        <taxon>Flavobacteriales</taxon>
        <taxon>Flavobacteriaceae</taxon>
        <taxon>Zhouia</taxon>
    </lineage>
</organism>
<protein>
    <submittedName>
        <fullName evidence="2">Uncharacterized protein</fullName>
    </submittedName>
</protein>
<dbReference type="RefSeq" id="WP_242937981.1">
    <property type="nucleotide sequence ID" value="NZ_CP094326.1"/>
</dbReference>
<dbReference type="EMBL" id="CP094326">
    <property type="protein sequence ID" value="UNY99608.1"/>
    <property type="molecule type" value="Genomic_DNA"/>
</dbReference>
<dbReference type="Proteomes" id="UP000829476">
    <property type="component" value="Chromosome"/>
</dbReference>
<name>A0ABY3YPH6_9FLAO</name>